<name>A0ABX1I835_9GAMM</name>
<dbReference type="EMBL" id="JAAXKX010000011">
    <property type="protein sequence ID" value="NKN33383.1"/>
    <property type="molecule type" value="Genomic_DNA"/>
</dbReference>
<accession>A0ABX1I835</accession>
<evidence type="ECO:0000313" key="1">
    <source>
        <dbReference type="EMBL" id="NKN33383.1"/>
    </source>
</evidence>
<evidence type="ECO:0000313" key="2">
    <source>
        <dbReference type="Proteomes" id="UP000740754"/>
    </source>
</evidence>
<organism evidence="1 2">
    <name type="scientific">Marichromatium bheemlicum</name>
    <dbReference type="NCBI Taxonomy" id="365339"/>
    <lineage>
        <taxon>Bacteria</taxon>
        <taxon>Pseudomonadati</taxon>
        <taxon>Pseudomonadota</taxon>
        <taxon>Gammaproteobacteria</taxon>
        <taxon>Chromatiales</taxon>
        <taxon>Chromatiaceae</taxon>
        <taxon>Marichromatium</taxon>
    </lineage>
</organism>
<proteinExistence type="predicted"/>
<sequence length="649" mass="72358">MTQPTSDMAEAALVIDVAALLVGASAAEPGRVRSCPQAGQALLLDTFEDDLARCASLRLEPAAGARRLELHLAGVEAIERCEAGGWVLRGATPAAADYWVPLWPMARRLDAQGRILEEATLALQGFALDGEGLRLSLGVPAGYCADLLLWRLDGARARLRAALTRPLPIERQPRFLYGSHTSYRAPADLYRNLIHGWCYCNLFSWPRGWKIPDELEAYALYLILAGLELATDNPFYPWFRQQLVRALLERQGADGGWYHGEWSAEMEAHMRLHCGGMQLLATELERRDDPQLVAALCRAAQFAVGLSDRTALGTWLLHDSLELSAAGMDAAPFAWVPGRAFGKSPTNMLVLNTHVDALITLTRCQRWCGRAHETTLEGARQALRALLARRPLTALYGLIYRLVDLTLLPEHQARALPLPLRALKRLTWKWLIPRLHRLRNRYPRLLMPNGYIERHIGRAGVSHVYQAVNLWDLVRYRRHDPAAVVDAAIEAGCDYLRTGALCAFWEHSTQRRHALGFWVEALWHRCLQQPDARLRRWLAEAMLSCQRAGLGLPPALLGANTEALAWEARRPTPVAADERLWIANLSCGGSEELIVVNPTAAPCRLHWLRPPSALRWDDDQGARVEAEALVVPAAGWLWGRALDDGEDEG</sequence>
<protein>
    <submittedName>
        <fullName evidence="1">Uncharacterized protein</fullName>
    </submittedName>
</protein>
<dbReference type="Proteomes" id="UP000740754">
    <property type="component" value="Unassembled WGS sequence"/>
</dbReference>
<keyword evidence="2" id="KW-1185">Reference proteome</keyword>
<comment type="caution">
    <text evidence="1">The sequence shown here is derived from an EMBL/GenBank/DDBJ whole genome shotgun (WGS) entry which is preliminary data.</text>
</comment>
<reference evidence="1 2" key="1">
    <citation type="submission" date="2020-04" db="EMBL/GenBank/DDBJ databases">
        <title>Draft Whole-Genome sequence of Marichromatium bheemlicum DSM 18632, type strain.</title>
        <authorList>
            <person name="Kyndt J.A."/>
            <person name="Meyer T.E."/>
        </authorList>
    </citation>
    <scope>NUCLEOTIDE SEQUENCE [LARGE SCALE GENOMIC DNA]</scope>
    <source>
        <strain evidence="1 2">DSM 18632</strain>
    </source>
</reference>
<dbReference type="RefSeq" id="WP_168668883.1">
    <property type="nucleotide sequence ID" value="NZ_JAAXKX010000011.1"/>
</dbReference>
<gene>
    <name evidence="1" type="ORF">HF203_09125</name>
</gene>